<dbReference type="EMBL" id="JAUSSK010000003">
    <property type="protein sequence ID" value="MDQ0009976.1"/>
    <property type="molecule type" value="Genomic_DNA"/>
</dbReference>
<name>A0ABT9SYA2_9GAMM</name>
<evidence type="ECO:0000256" key="1">
    <source>
        <dbReference type="SAM" id="MobiDB-lite"/>
    </source>
</evidence>
<keyword evidence="4" id="KW-1185">Reference proteome</keyword>
<protein>
    <submittedName>
        <fullName evidence="3">Uncharacterized protein</fullName>
    </submittedName>
</protein>
<sequence>MIQDIWSALWNPVLDVVFIIDDIIKLIPYPLLFLIGILSVQACFAIDVAFATDAASATRQLLHGAFLDLHGILWTLGIASGLVTWAAASKALDARSERRSRRRSHPGPLPRDRR</sequence>
<organism evidence="3 4">
    <name type="scientific">Luteibacter jiangsuensis</name>
    <dbReference type="NCBI Taxonomy" id="637577"/>
    <lineage>
        <taxon>Bacteria</taxon>
        <taxon>Pseudomonadati</taxon>
        <taxon>Pseudomonadota</taxon>
        <taxon>Gammaproteobacteria</taxon>
        <taxon>Lysobacterales</taxon>
        <taxon>Rhodanobacteraceae</taxon>
        <taxon>Luteibacter</taxon>
    </lineage>
</organism>
<accession>A0ABT9SYA2</accession>
<reference evidence="3 4" key="1">
    <citation type="submission" date="2023-07" db="EMBL/GenBank/DDBJ databases">
        <title>Sorghum-associated microbial communities from plants grown in Nebraska, USA.</title>
        <authorList>
            <person name="Schachtman D."/>
        </authorList>
    </citation>
    <scope>NUCLEOTIDE SEQUENCE [LARGE SCALE GENOMIC DNA]</scope>
    <source>
        <strain evidence="3 4">CC60</strain>
    </source>
</reference>
<evidence type="ECO:0000256" key="2">
    <source>
        <dbReference type="SAM" id="Phobius"/>
    </source>
</evidence>
<gene>
    <name evidence="3" type="ORF">J2T07_002166</name>
</gene>
<keyword evidence="2" id="KW-1133">Transmembrane helix</keyword>
<evidence type="ECO:0000313" key="4">
    <source>
        <dbReference type="Proteomes" id="UP001237737"/>
    </source>
</evidence>
<keyword evidence="2" id="KW-0472">Membrane</keyword>
<keyword evidence="2" id="KW-0812">Transmembrane</keyword>
<evidence type="ECO:0000313" key="3">
    <source>
        <dbReference type="EMBL" id="MDQ0009976.1"/>
    </source>
</evidence>
<dbReference type="RefSeq" id="WP_306849811.1">
    <property type="nucleotide sequence ID" value="NZ_JAUSSK010000003.1"/>
</dbReference>
<dbReference type="Proteomes" id="UP001237737">
    <property type="component" value="Unassembled WGS sequence"/>
</dbReference>
<feature type="region of interest" description="Disordered" evidence="1">
    <location>
        <begin position="91"/>
        <end position="114"/>
    </location>
</feature>
<feature type="transmembrane region" description="Helical" evidence="2">
    <location>
        <begin position="31"/>
        <end position="51"/>
    </location>
</feature>
<proteinExistence type="predicted"/>
<comment type="caution">
    <text evidence="3">The sequence shown here is derived from an EMBL/GenBank/DDBJ whole genome shotgun (WGS) entry which is preliminary data.</text>
</comment>
<feature type="transmembrane region" description="Helical" evidence="2">
    <location>
        <begin position="71"/>
        <end position="92"/>
    </location>
</feature>